<accession>A0A0P6W4B4</accession>
<gene>
    <name evidence="3" type="ORF">ABB55_07885</name>
</gene>
<sequence length="160" mass="16391">MSLRHAGAVLALGLCLTGTPAQADNIVKAPQNDRELAVAAGKAQASLSEFLKTAIPPAPGTGGHAVKVPLRQGGVTEWVWINGLTLKGADTVAGSLGNTPAIVKGFTPGQTIEVKRSEIVDWIYEKNGRMAGGYSVCVLIGRQKGAAGIAELKAAGFACD</sequence>
<evidence type="ECO:0000313" key="4">
    <source>
        <dbReference type="Proteomes" id="UP000048984"/>
    </source>
</evidence>
<feature type="signal peptide" evidence="1">
    <location>
        <begin position="1"/>
        <end position="23"/>
    </location>
</feature>
<reference evidence="3 4" key="1">
    <citation type="submission" date="2015-09" db="EMBL/GenBank/DDBJ databases">
        <authorList>
            <person name="Jackson K.R."/>
            <person name="Lunt B.L."/>
            <person name="Fisher J.N.B."/>
            <person name="Gardner A.V."/>
            <person name="Bailey M.E."/>
            <person name="Deus L.M."/>
            <person name="Earl A.S."/>
            <person name="Gibby P.D."/>
            <person name="Hartmann K.A."/>
            <person name="Liu J.E."/>
            <person name="Manci A.M."/>
            <person name="Nielsen D.A."/>
            <person name="Solomon M.B."/>
            <person name="Breakwell D.P."/>
            <person name="Burnett S.H."/>
            <person name="Grose J.H."/>
        </authorList>
    </citation>
    <scope>NUCLEOTIDE SEQUENCE [LARGE SCALE GENOMIC DNA]</scope>
    <source>
        <strain evidence="3 4">16</strain>
    </source>
</reference>
<reference evidence="3 4" key="2">
    <citation type="submission" date="2015-10" db="EMBL/GenBank/DDBJ databases">
        <title>Draft Genome Sequence of Prosthecomicrobium hirschii ATCC 27832.</title>
        <authorList>
            <person name="Daniel J."/>
            <person name="Givan S.A."/>
            <person name="Brun Y.V."/>
            <person name="Brown P.J."/>
        </authorList>
    </citation>
    <scope>NUCLEOTIDE SEQUENCE [LARGE SCALE GENOMIC DNA]</scope>
    <source>
        <strain evidence="3 4">16</strain>
    </source>
</reference>
<keyword evidence="4" id="KW-1185">Reference proteome</keyword>
<keyword evidence="1" id="KW-0732">Signal</keyword>
<evidence type="ECO:0000256" key="1">
    <source>
        <dbReference type="SAM" id="SignalP"/>
    </source>
</evidence>
<dbReference type="Pfam" id="PF10077">
    <property type="entry name" value="DUF2314"/>
    <property type="match status" value="1"/>
</dbReference>
<feature type="chain" id="PRO_5006132082" description="DUF2314 domain-containing protein" evidence="1">
    <location>
        <begin position="24"/>
        <end position="160"/>
    </location>
</feature>
<dbReference type="AlphaFoldDB" id="A0A0P6W4B4"/>
<evidence type="ECO:0000259" key="2">
    <source>
        <dbReference type="Pfam" id="PF10077"/>
    </source>
</evidence>
<proteinExistence type="predicted"/>
<dbReference type="RefSeq" id="WP_054358319.1">
    <property type="nucleotide sequence ID" value="NZ_LJYW01000001.1"/>
</dbReference>
<dbReference type="InterPro" id="IPR018756">
    <property type="entry name" value="DUF2314"/>
</dbReference>
<comment type="caution">
    <text evidence="3">The sequence shown here is derived from an EMBL/GenBank/DDBJ whole genome shotgun (WGS) entry which is preliminary data.</text>
</comment>
<name>A0A0P6W4B4_9HYPH</name>
<feature type="domain" description="DUF2314" evidence="2">
    <location>
        <begin position="33"/>
        <end position="141"/>
    </location>
</feature>
<dbReference type="Proteomes" id="UP000048984">
    <property type="component" value="Unassembled WGS sequence"/>
</dbReference>
<dbReference type="EMBL" id="LJYW01000001">
    <property type="protein sequence ID" value="KPL52156.1"/>
    <property type="molecule type" value="Genomic_DNA"/>
</dbReference>
<organism evidence="3 4">
    <name type="scientific">Prosthecodimorpha hirschii</name>
    <dbReference type="NCBI Taxonomy" id="665126"/>
    <lineage>
        <taxon>Bacteria</taxon>
        <taxon>Pseudomonadati</taxon>
        <taxon>Pseudomonadota</taxon>
        <taxon>Alphaproteobacteria</taxon>
        <taxon>Hyphomicrobiales</taxon>
        <taxon>Ancalomicrobiaceae</taxon>
        <taxon>Prosthecodimorpha</taxon>
    </lineage>
</organism>
<protein>
    <recommendedName>
        <fullName evidence="2">DUF2314 domain-containing protein</fullName>
    </recommendedName>
</protein>
<evidence type="ECO:0000313" key="3">
    <source>
        <dbReference type="EMBL" id="KPL52156.1"/>
    </source>
</evidence>